<evidence type="ECO:0000313" key="2">
    <source>
        <dbReference type="EMBL" id="MCB5409183.1"/>
    </source>
</evidence>
<keyword evidence="1" id="KW-1133">Transmembrane helix</keyword>
<gene>
    <name evidence="2" type="ORF">H0485_04065</name>
</gene>
<dbReference type="Proteomes" id="UP001198571">
    <property type="component" value="Unassembled WGS sequence"/>
</dbReference>
<protein>
    <submittedName>
        <fullName evidence="2">Uncharacterized protein</fullName>
    </submittedName>
</protein>
<keyword evidence="1" id="KW-0812">Transmembrane</keyword>
<evidence type="ECO:0000256" key="1">
    <source>
        <dbReference type="SAM" id="Phobius"/>
    </source>
</evidence>
<accession>A0ABS8CJ23</accession>
<reference evidence="2 3" key="1">
    <citation type="submission" date="2020-07" db="EMBL/GenBank/DDBJ databases">
        <title>Pseudogemmobacter sp. nov., isolated from poultry manure in Taiwan.</title>
        <authorList>
            <person name="Lin S.-Y."/>
            <person name="Tang Y.-S."/>
            <person name="Young C.-C."/>
        </authorList>
    </citation>
    <scope>NUCLEOTIDE SEQUENCE [LARGE SCALE GENOMIC DNA]</scope>
    <source>
        <strain evidence="2 3">CC-YST710</strain>
    </source>
</reference>
<sequence length="56" mass="5925">MSRRTTAWGSRSLRDGFGGLMLVLAFGLVLGLVLAPRQTFVGPLPDRAAPAQGGER</sequence>
<dbReference type="RefSeq" id="WP_226934088.1">
    <property type="nucleotide sequence ID" value="NZ_JACDXX010000003.1"/>
</dbReference>
<keyword evidence="1" id="KW-0472">Membrane</keyword>
<organism evidence="2 3">
    <name type="scientific">Pseudogemmobacter faecipullorum</name>
    <dbReference type="NCBI Taxonomy" id="2755041"/>
    <lineage>
        <taxon>Bacteria</taxon>
        <taxon>Pseudomonadati</taxon>
        <taxon>Pseudomonadota</taxon>
        <taxon>Alphaproteobacteria</taxon>
        <taxon>Rhodobacterales</taxon>
        <taxon>Paracoccaceae</taxon>
        <taxon>Pseudogemmobacter</taxon>
    </lineage>
</organism>
<comment type="caution">
    <text evidence="2">The sequence shown here is derived from an EMBL/GenBank/DDBJ whole genome shotgun (WGS) entry which is preliminary data.</text>
</comment>
<keyword evidence="3" id="KW-1185">Reference proteome</keyword>
<evidence type="ECO:0000313" key="3">
    <source>
        <dbReference type="Proteomes" id="UP001198571"/>
    </source>
</evidence>
<dbReference type="EMBL" id="JACDXX010000003">
    <property type="protein sequence ID" value="MCB5409183.1"/>
    <property type="molecule type" value="Genomic_DNA"/>
</dbReference>
<name>A0ABS8CJ23_9RHOB</name>
<feature type="transmembrane region" description="Helical" evidence="1">
    <location>
        <begin position="12"/>
        <end position="35"/>
    </location>
</feature>
<proteinExistence type="predicted"/>